<name>A0A520KFV9_9CREN</name>
<evidence type="ECO:0000313" key="3">
    <source>
        <dbReference type="Proteomes" id="UP000316080"/>
    </source>
</evidence>
<proteinExistence type="predicted"/>
<dbReference type="AlphaFoldDB" id="A0A520KFV9"/>
<gene>
    <name evidence="2" type="ORF">DSO09_02440</name>
    <name evidence="1" type="ORF">EF809_03495</name>
</gene>
<dbReference type="EMBL" id="RXIH01000029">
    <property type="protein sequence ID" value="RZN56146.1"/>
    <property type="molecule type" value="Genomic_DNA"/>
</dbReference>
<dbReference type="Proteomes" id="UP000316080">
    <property type="component" value="Unassembled WGS sequence"/>
</dbReference>
<dbReference type="Proteomes" id="UP000317265">
    <property type="component" value="Unassembled WGS sequence"/>
</dbReference>
<organism evidence="1 3">
    <name type="scientific">Thermoproteota archaeon</name>
    <dbReference type="NCBI Taxonomy" id="2056631"/>
    <lineage>
        <taxon>Archaea</taxon>
        <taxon>Thermoproteota</taxon>
    </lineage>
</organism>
<dbReference type="EMBL" id="QNVI01000029">
    <property type="protein sequence ID" value="TDA39344.1"/>
    <property type="molecule type" value="Genomic_DNA"/>
</dbReference>
<reference evidence="1 3" key="2">
    <citation type="journal article" date="2019" name="Nat. Microbiol.">
        <title>Wide diversity of methane and short-chain alkane metabolisms in uncultured archaea.</title>
        <authorList>
            <person name="Borrel G."/>
            <person name="Adam P.S."/>
            <person name="McKay L.J."/>
            <person name="Chen L.X."/>
            <person name="Sierra-Garcia I.N."/>
            <person name="Sieber C.M."/>
            <person name="Letourneur Q."/>
            <person name="Ghozlane A."/>
            <person name="Andersen G.L."/>
            <person name="Li W.J."/>
            <person name="Hallam S.J."/>
            <person name="Muyzer G."/>
            <person name="de Oliveira V.M."/>
            <person name="Inskeep W.P."/>
            <person name="Banfield J.F."/>
            <person name="Gribaldo S."/>
        </authorList>
    </citation>
    <scope>NUCLEOTIDE SEQUENCE [LARGE SCALE GENOMIC DNA]</scope>
    <source>
        <strain evidence="1">Verst-YHS</strain>
    </source>
</reference>
<evidence type="ECO:0000313" key="1">
    <source>
        <dbReference type="EMBL" id="RZN56146.1"/>
    </source>
</evidence>
<comment type="caution">
    <text evidence="1">The sequence shown here is derived from an EMBL/GenBank/DDBJ whole genome shotgun (WGS) entry which is preliminary data.</text>
</comment>
<evidence type="ECO:0000313" key="2">
    <source>
        <dbReference type="EMBL" id="TDA39344.1"/>
    </source>
</evidence>
<accession>A0A520KFV9</accession>
<protein>
    <submittedName>
        <fullName evidence="1">Uncharacterized protein</fullName>
    </submittedName>
</protein>
<sequence length="68" mass="8230">MEKERKCSIKNCENNAIRSISPLYSKILIKAGFSLNESDRLYLCKEHYKELKKLKRKEDRLERWRLKG</sequence>
<evidence type="ECO:0000313" key="4">
    <source>
        <dbReference type="Proteomes" id="UP000317265"/>
    </source>
</evidence>
<reference evidence="2 4" key="1">
    <citation type="journal article" date="2019" name="Nat. Microbiol.">
        <title>Expanding anaerobic alkane metabolism in the domain of Archaea.</title>
        <authorList>
            <person name="Wang Y."/>
            <person name="Wegener G."/>
            <person name="Hou J."/>
            <person name="Wang F."/>
            <person name="Xiao X."/>
        </authorList>
    </citation>
    <scope>NUCLEOTIDE SEQUENCE [LARGE SCALE GENOMIC DNA]</scope>
    <source>
        <strain evidence="2">WYZ-LMO11</strain>
    </source>
</reference>